<dbReference type="GO" id="GO:0070898">
    <property type="term" value="P:RNA polymerase III preinitiation complex assembly"/>
    <property type="evidence" value="ECO:0007669"/>
    <property type="project" value="TreeGrafter"/>
</dbReference>
<keyword evidence="4" id="KW-1185">Reference proteome</keyword>
<dbReference type="OrthoDB" id="272624at2759"/>
<dbReference type="EMBL" id="QEAP01000687">
    <property type="protein sequence ID" value="TPX60471.1"/>
    <property type="molecule type" value="Genomic_DNA"/>
</dbReference>
<evidence type="ECO:0000313" key="3">
    <source>
        <dbReference type="EMBL" id="TPX60471.1"/>
    </source>
</evidence>
<feature type="compositionally biased region" description="Low complexity" evidence="1">
    <location>
        <begin position="17"/>
        <end position="52"/>
    </location>
</feature>
<feature type="compositionally biased region" description="Low complexity" evidence="1">
    <location>
        <begin position="594"/>
        <end position="608"/>
    </location>
</feature>
<dbReference type="PANTHER" id="PTHR22929">
    <property type="entry name" value="RNA POLYMERASE III TRANSCRIPTION INITIATION FACTOR B"/>
    <property type="match status" value="1"/>
</dbReference>
<feature type="compositionally biased region" description="Basic and acidic residues" evidence="1">
    <location>
        <begin position="240"/>
        <end position="250"/>
    </location>
</feature>
<feature type="region of interest" description="Disordered" evidence="1">
    <location>
        <begin position="220"/>
        <end position="306"/>
    </location>
</feature>
<dbReference type="AlphaFoldDB" id="A0A507E9Q7"/>
<evidence type="ECO:0000259" key="2">
    <source>
        <dbReference type="Pfam" id="PF15963"/>
    </source>
</evidence>
<sequence length="864" mass="93003">MFVSSQVKKGGIKFKPKGPSSSSNASASQPSQTQPQTQPPQQSQPQPQSDDSNVPKRTNHPPPPQPAESAKRVRFEGPTGNESIASGVEGDQTATLDIEPPQQQQQPQSQTPLEPTSATLQIPQTDTHLTHLPAHRSPSLTPRKSILKSPALTPSQLSSRHESENHDTSEFDLGDSSVEFAVPLPKVNGPPKVVQAGTKISAPGNKIATPGLRVAARINLPGNRINAPGVSISKPGSGSARREPSPHSDAESSTSALMESNSQPRHLNPAQTQRETPENSSEEADAAGESAKQKRLKPVVLTVQSEEELRKLPLDKLMMLKSDFLKLSKRGLLDAEMRKRGRGGSVGSRSQRSGSVDSNAARDESAPVDPVGNSSTRVEEPTGSGATAIAAPSAAPASVPPPLLRPGSQANVGPKITIIDGKMVVDESSLVLDVPLATVEEMDRDDMEVVDETSGNVHITSASFRYGKIRRIRWTSDDSELFYLYLQYFGTDFAMIGLLFPELTRRHVKLKFKAEERANPTRVTRALRNRLIPPKDLLERMKEYQLLRMQQGRSSRTQDELPDPSYRERPNETQQAGDEKARSENANDENNSKPADAAAQPAETAQIPEPTPDVHVQTEPEAPSESTSMFQSIFQRAAALANVKARSSGPSGLKRGIRPAITVNTKPTIVASTSAAVSPIRRRSRSPTKSPSRSSPERKIPVVRSVSPTRPPSPVKEHDALPVQNKPTVLSGTGGIGGRFKPTLKPKKLNGNLQMSIPESESVPSSQPGLTQSSESSSQQMTQLSSANDETIPESQEPVVMKRLVKPPTIGRGKPISSAATILATQQKKKVVDEMGDDGHDELVQEKVGGSGQADYDDDGSADY</sequence>
<name>A0A507E9Q7_9FUNG</name>
<feature type="compositionally biased region" description="Low complexity" evidence="1">
    <location>
        <begin position="99"/>
        <end position="117"/>
    </location>
</feature>
<organism evidence="3 4">
    <name type="scientific">Chytriomyces confervae</name>
    <dbReference type="NCBI Taxonomy" id="246404"/>
    <lineage>
        <taxon>Eukaryota</taxon>
        <taxon>Fungi</taxon>
        <taxon>Fungi incertae sedis</taxon>
        <taxon>Chytridiomycota</taxon>
        <taxon>Chytridiomycota incertae sedis</taxon>
        <taxon>Chytridiomycetes</taxon>
        <taxon>Chytridiales</taxon>
        <taxon>Chytriomycetaceae</taxon>
        <taxon>Chytriomyces</taxon>
    </lineage>
</organism>
<evidence type="ECO:0000256" key="1">
    <source>
        <dbReference type="SAM" id="MobiDB-lite"/>
    </source>
</evidence>
<feature type="region of interest" description="Disordered" evidence="1">
    <location>
        <begin position="548"/>
        <end position="628"/>
    </location>
</feature>
<feature type="domain" description="Transcription factor TFIIIB component B'' Myb" evidence="2">
    <location>
        <begin position="470"/>
        <end position="531"/>
    </location>
</feature>
<feature type="compositionally biased region" description="Basic and acidic residues" evidence="1">
    <location>
        <begin position="159"/>
        <end position="169"/>
    </location>
</feature>
<dbReference type="GO" id="GO:0000126">
    <property type="term" value="C:transcription factor TFIIIB complex"/>
    <property type="evidence" value="ECO:0007669"/>
    <property type="project" value="TreeGrafter"/>
</dbReference>
<feature type="compositionally biased region" description="Basic and acidic residues" evidence="1">
    <location>
        <begin position="830"/>
        <end position="845"/>
    </location>
</feature>
<feature type="compositionally biased region" description="Acidic residues" evidence="1">
    <location>
        <begin position="855"/>
        <end position="864"/>
    </location>
</feature>
<evidence type="ECO:0000313" key="4">
    <source>
        <dbReference type="Proteomes" id="UP000320333"/>
    </source>
</evidence>
<feature type="compositionally biased region" description="Polar residues" evidence="1">
    <location>
        <begin position="251"/>
        <end position="274"/>
    </location>
</feature>
<dbReference type="Pfam" id="PF15963">
    <property type="entry name" value="Myb_DNA-bind_7"/>
    <property type="match status" value="1"/>
</dbReference>
<gene>
    <name evidence="3" type="ORF">CcCBS67573_g08994</name>
</gene>
<feature type="region of interest" description="Disordered" evidence="1">
    <location>
        <begin position="336"/>
        <end position="408"/>
    </location>
</feature>
<feature type="compositionally biased region" description="Low complexity" evidence="1">
    <location>
        <begin position="765"/>
        <end position="786"/>
    </location>
</feature>
<feature type="compositionally biased region" description="Low complexity" evidence="1">
    <location>
        <begin position="381"/>
        <end position="397"/>
    </location>
</feature>
<comment type="caution">
    <text evidence="3">The sequence shown here is derived from an EMBL/GenBank/DDBJ whole genome shotgun (WGS) entry which is preliminary data.</text>
</comment>
<dbReference type="GO" id="GO:0001156">
    <property type="term" value="F:TFIIIC-class transcription factor complex binding"/>
    <property type="evidence" value="ECO:0007669"/>
    <property type="project" value="TreeGrafter"/>
</dbReference>
<feature type="region of interest" description="Disordered" evidence="1">
    <location>
        <begin position="1"/>
        <end position="172"/>
    </location>
</feature>
<feature type="compositionally biased region" description="Basic and acidic residues" evidence="1">
    <location>
        <begin position="565"/>
        <end position="585"/>
    </location>
</feature>
<dbReference type="Proteomes" id="UP000320333">
    <property type="component" value="Unassembled WGS sequence"/>
</dbReference>
<reference evidence="3 4" key="1">
    <citation type="journal article" date="2019" name="Sci. Rep.">
        <title>Comparative genomics of chytrid fungi reveal insights into the obligate biotrophic and pathogenic lifestyle of Synchytrium endobioticum.</title>
        <authorList>
            <person name="van de Vossenberg B.T.L.H."/>
            <person name="Warris S."/>
            <person name="Nguyen H.D.T."/>
            <person name="van Gent-Pelzer M.P.E."/>
            <person name="Joly D.L."/>
            <person name="van de Geest H.C."/>
            <person name="Bonants P.J.M."/>
            <person name="Smith D.S."/>
            <person name="Levesque C.A."/>
            <person name="van der Lee T.A.J."/>
        </authorList>
    </citation>
    <scope>NUCLEOTIDE SEQUENCE [LARGE SCALE GENOMIC DNA]</scope>
    <source>
        <strain evidence="3 4">CBS 675.73</strain>
    </source>
</reference>
<dbReference type="PANTHER" id="PTHR22929:SF0">
    <property type="entry name" value="TRANSCRIPTION FACTOR TFIIIB COMPONENT B'' HOMOLOG"/>
    <property type="match status" value="1"/>
</dbReference>
<feature type="compositionally biased region" description="Polar residues" evidence="1">
    <location>
        <begin position="118"/>
        <end position="127"/>
    </location>
</feature>
<accession>A0A507E9Q7</accession>
<dbReference type="InterPro" id="IPR039467">
    <property type="entry name" value="TFIIIB_B''_Myb"/>
</dbReference>
<dbReference type="STRING" id="246404.A0A507E9Q7"/>
<proteinExistence type="predicted"/>
<protein>
    <recommendedName>
        <fullName evidence="2">Transcription factor TFIIIB component B'' Myb domain-containing protein</fullName>
    </recommendedName>
</protein>
<feature type="region of interest" description="Disordered" evidence="1">
    <location>
        <begin position="672"/>
        <end position="864"/>
    </location>
</feature>
<feature type="compositionally biased region" description="Polar residues" evidence="1">
    <location>
        <begin position="751"/>
        <end position="764"/>
    </location>
</feature>